<proteinExistence type="inferred from homology"/>
<accession>K0IJI8</accession>
<dbReference type="Gene3D" id="3.30.70.930">
    <property type="match status" value="1"/>
</dbReference>
<evidence type="ECO:0000313" key="3">
    <source>
        <dbReference type="EMBL" id="AFU59353.1"/>
    </source>
</evidence>
<protein>
    <recommendedName>
        <fullName evidence="2">Thiamine-binding protein domain-containing protein</fullName>
    </recommendedName>
</protein>
<dbReference type="RefSeq" id="WP_015019888.1">
    <property type="nucleotide sequence ID" value="NC_018719.1"/>
</dbReference>
<organism evidence="3 4">
    <name type="scientific">Nitrososphaera gargensis (strain Ga9.2)</name>
    <dbReference type="NCBI Taxonomy" id="1237085"/>
    <lineage>
        <taxon>Archaea</taxon>
        <taxon>Nitrososphaerota</taxon>
        <taxon>Nitrososphaeria</taxon>
        <taxon>Nitrososphaerales</taxon>
        <taxon>Nitrososphaeraceae</taxon>
        <taxon>Nitrososphaera</taxon>
    </lineage>
</organism>
<sequence length="103" mass="11226">MTVHAEISIVPLGRHDTSMSKEVAAAFDAIHKIKNLKTKLTALGTQVEAKNLDSVLQAVEAAHEAAKSAGAKRVISTVRIDERLDKAQTLQDKVKSVKRKLKK</sequence>
<dbReference type="SUPFAM" id="SSF89957">
    <property type="entry name" value="MTH1187/YkoF-like"/>
    <property type="match status" value="1"/>
</dbReference>
<dbReference type="Proteomes" id="UP000008037">
    <property type="component" value="Chromosome"/>
</dbReference>
<evidence type="ECO:0000259" key="2">
    <source>
        <dbReference type="Pfam" id="PF01910"/>
    </source>
</evidence>
<name>K0IJI8_NITGG</name>
<dbReference type="OrthoDB" id="10763at2157"/>
<dbReference type="InterPro" id="IPR002767">
    <property type="entry name" value="Thiamine_BP"/>
</dbReference>
<comment type="similarity">
    <text evidence="1">Belongs to the UPF0045 family.</text>
</comment>
<dbReference type="InterPro" id="IPR051614">
    <property type="entry name" value="UPF0045_domain"/>
</dbReference>
<dbReference type="HOGENOM" id="CLU_137479_3_2_2"/>
<dbReference type="GO" id="GO:0005829">
    <property type="term" value="C:cytosol"/>
    <property type="evidence" value="ECO:0007669"/>
    <property type="project" value="TreeGrafter"/>
</dbReference>
<dbReference type="BioCyc" id="CNIT1237085:G1324-2427-MONOMER"/>
<dbReference type="GeneID" id="13794446"/>
<dbReference type="InterPro" id="IPR029756">
    <property type="entry name" value="MTH1187/YkoF-like"/>
</dbReference>
<dbReference type="InParanoid" id="K0IJI8"/>
<feature type="domain" description="Thiamine-binding protein" evidence="2">
    <location>
        <begin position="5"/>
        <end position="98"/>
    </location>
</feature>
<evidence type="ECO:0000313" key="4">
    <source>
        <dbReference type="Proteomes" id="UP000008037"/>
    </source>
</evidence>
<evidence type="ECO:0000256" key="1">
    <source>
        <dbReference type="ARBA" id="ARBA00010272"/>
    </source>
</evidence>
<dbReference type="EMBL" id="CP002408">
    <property type="protein sequence ID" value="AFU59353.1"/>
    <property type="molecule type" value="Genomic_DNA"/>
</dbReference>
<dbReference type="STRING" id="1237085.Ngar_c24290"/>
<dbReference type="Pfam" id="PF01910">
    <property type="entry name" value="Thiamine_BP"/>
    <property type="match status" value="1"/>
</dbReference>
<dbReference type="PANTHER" id="PTHR33777">
    <property type="entry name" value="UPF0045 PROTEIN ECM15"/>
    <property type="match status" value="1"/>
</dbReference>
<dbReference type="NCBIfam" id="TIGR00106">
    <property type="entry name" value="MTH1187 family thiamine-binding protein"/>
    <property type="match status" value="1"/>
</dbReference>
<gene>
    <name evidence="3" type="ordered locus">Ngar_c24290</name>
</gene>
<dbReference type="KEGG" id="nga:Ngar_c24290"/>
<keyword evidence="4" id="KW-1185">Reference proteome</keyword>
<reference evidence="3 4" key="1">
    <citation type="journal article" date="2012" name="Environ. Microbiol.">
        <title>The genome of the ammonia-oxidizing Candidatus Nitrososphaera gargensis: insights into metabolic versatility and environmental adaptations.</title>
        <authorList>
            <person name="Spang A."/>
            <person name="Poehlein A."/>
            <person name="Offre P."/>
            <person name="Zumbragel S."/>
            <person name="Haider S."/>
            <person name="Rychlik N."/>
            <person name="Nowka B."/>
            <person name="Schmeisser C."/>
            <person name="Lebedeva E.V."/>
            <person name="Rattei T."/>
            <person name="Bohm C."/>
            <person name="Schmid M."/>
            <person name="Galushko A."/>
            <person name="Hatzenpichler R."/>
            <person name="Weinmaier T."/>
            <person name="Daniel R."/>
            <person name="Schleper C."/>
            <person name="Spieck E."/>
            <person name="Streit W."/>
            <person name="Wagner M."/>
        </authorList>
    </citation>
    <scope>NUCLEOTIDE SEQUENCE [LARGE SCALE GENOMIC DNA]</scope>
    <source>
        <strain evidence="4">Ga9.2</strain>
    </source>
</reference>
<dbReference type="AlphaFoldDB" id="K0IJI8"/>
<dbReference type="PANTHER" id="PTHR33777:SF1">
    <property type="entry name" value="UPF0045 PROTEIN ECM15"/>
    <property type="match status" value="1"/>
</dbReference>